<dbReference type="Gene3D" id="3.40.630.30">
    <property type="match status" value="1"/>
</dbReference>
<keyword evidence="2" id="KW-1185">Reference proteome</keyword>
<dbReference type="Proteomes" id="UP000032352">
    <property type="component" value="Chromosome"/>
</dbReference>
<accession>A0AAF0C9T0</accession>
<dbReference type="SUPFAM" id="SSF55729">
    <property type="entry name" value="Acyl-CoA N-acyltransferases (Nat)"/>
    <property type="match status" value="1"/>
</dbReference>
<dbReference type="InterPro" id="IPR016181">
    <property type="entry name" value="Acyl_CoA_acyltransferase"/>
</dbReference>
<dbReference type="EMBL" id="CP059733">
    <property type="protein sequence ID" value="WDE05159.1"/>
    <property type="molecule type" value="Genomic_DNA"/>
</dbReference>
<evidence type="ECO:0000313" key="1">
    <source>
        <dbReference type="EMBL" id="WDE05159.1"/>
    </source>
</evidence>
<organism evidence="1 2">
    <name type="scientific">Thalassomonas viridans</name>
    <dbReference type="NCBI Taxonomy" id="137584"/>
    <lineage>
        <taxon>Bacteria</taxon>
        <taxon>Pseudomonadati</taxon>
        <taxon>Pseudomonadota</taxon>
        <taxon>Gammaproteobacteria</taxon>
        <taxon>Alteromonadales</taxon>
        <taxon>Colwelliaceae</taxon>
        <taxon>Thalassomonas</taxon>
    </lineage>
</organism>
<dbReference type="KEGG" id="tvd:SG34_028340"/>
<protein>
    <submittedName>
        <fullName evidence="1">GNAT family N-acetyltransferase</fullName>
    </submittedName>
</protein>
<dbReference type="AlphaFoldDB" id="A0AAF0C9T0"/>
<dbReference type="RefSeq" id="WP_044838865.1">
    <property type="nucleotide sequence ID" value="NZ_CP059733.1"/>
</dbReference>
<evidence type="ECO:0000313" key="2">
    <source>
        <dbReference type="Proteomes" id="UP000032352"/>
    </source>
</evidence>
<gene>
    <name evidence="1" type="ORF">SG34_028340</name>
</gene>
<name>A0AAF0C9T0_9GAMM</name>
<reference evidence="1 2" key="1">
    <citation type="journal article" date="2015" name="Genome Announc.">
        <title>Draft Genome Sequences of Marine Isolates of Thalassomonas viridans and Thalassomonas actiniarum.</title>
        <authorList>
            <person name="Olonade I."/>
            <person name="van Zyl L.J."/>
            <person name="Trindade M."/>
        </authorList>
    </citation>
    <scope>NUCLEOTIDE SEQUENCE [LARGE SCALE GENOMIC DNA]</scope>
    <source>
        <strain evidence="1 2">XOM25</strain>
    </source>
</reference>
<sequence length="322" mass="36694">MKHYPLKNAGPEIVARIARGILNTYDLSGLPCIDRDKALANEIKDLLVLNEDIDPESLNKVRQRRRLDDTIADEALMPQIFERDNGQVLLAHVCRNEADETMIEIFSEEALDLAELRKVTPAICRTFSWCRPKYINVWTRPYSAIEKQLLALPGSLACEGAVAAKKEQLLLETDSPLQLRPFNLGQDWPWYQQEYNNFLAENPKMKTIVPITDKEDIEQAIADKLCVCAVLGDEPIGMIMGESSQELGYNGLLITDIFIAGQYRGSGYAAPMQRLFIKENYREFDFFLGFIDRNNLPSLKNAFKQGRKVLRQEIYIPTAHLI</sequence>
<proteinExistence type="predicted"/>
<reference evidence="1 2" key="2">
    <citation type="journal article" date="2022" name="Mar. Drugs">
        <title>Bioassay-Guided Fractionation Leads to the Detection of Cholic Acid Generated by the Rare Thalassomonas sp.</title>
        <authorList>
            <person name="Pheiffer F."/>
            <person name="Schneider Y.K."/>
            <person name="Hansen E.H."/>
            <person name="Andersen J.H."/>
            <person name="Isaksson J."/>
            <person name="Busche T."/>
            <person name="R C."/>
            <person name="Kalinowski J."/>
            <person name="Zyl L.V."/>
            <person name="Trindade M."/>
        </authorList>
    </citation>
    <scope>NUCLEOTIDE SEQUENCE [LARGE SCALE GENOMIC DNA]</scope>
    <source>
        <strain evidence="1 2">XOM25</strain>
    </source>
</reference>